<dbReference type="UniPathway" id="UPA00074">
    <property type="reaction ID" value="UER00128"/>
</dbReference>
<dbReference type="Gene3D" id="3.90.650.10">
    <property type="entry name" value="PurM-like C-terminal domain"/>
    <property type="match status" value="2"/>
</dbReference>
<dbReference type="GO" id="GO:0005737">
    <property type="term" value="C:cytoplasm"/>
    <property type="evidence" value="ECO:0007669"/>
    <property type="project" value="UniProtKB-SubCell"/>
</dbReference>
<feature type="binding site" evidence="12">
    <location>
        <position position="893"/>
    </location>
    <ligand>
        <name>ATP</name>
        <dbReference type="ChEBI" id="CHEBI:30616"/>
    </ligand>
</feature>
<protein>
    <recommendedName>
        <fullName evidence="12">Phosphoribosylformylglycinamidine synthase</fullName>
        <shortName evidence="12">FGAM synthase</shortName>
        <shortName evidence="12">FGAMS</shortName>
        <ecNumber evidence="12">6.3.5.3</ecNumber>
    </recommendedName>
    <alternativeName>
        <fullName evidence="12">Formylglycinamide ribonucleotide amidotransferase</fullName>
        <shortName evidence="12">FGAR amidotransferase</shortName>
        <shortName evidence="12">FGAR-AT</shortName>
    </alternativeName>
</protein>
<comment type="function">
    <text evidence="12">Phosphoribosylformylglycinamidine synthase involved in the purines biosynthetic pathway. Catalyzes the ATP-dependent conversion of formylglycinamide ribonucleotide (FGAR) and glutamine to yield formylglycinamidine ribonucleotide (FGAM) and glutamate.</text>
</comment>
<feature type="binding site" evidence="12">
    <location>
        <position position="687"/>
    </location>
    <ligand>
        <name>Mg(2+)</name>
        <dbReference type="ChEBI" id="CHEBI:18420"/>
    </ligand>
</feature>
<evidence type="ECO:0000256" key="10">
    <source>
        <dbReference type="ARBA" id="ARBA00022962"/>
    </source>
</evidence>
<keyword evidence="10 12" id="KW-0315">Glutamine amidotransferase</keyword>
<evidence type="ECO:0000313" key="17">
    <source>
        <dbReference type="EMBL" id="KXW58603.1"/>
    </source>
</evidence>
<dbReference type="Pfam" id="PF13507">
    <property type="entry name" value="GATase_5"/>
    <property type="match status" value="1"/>
</dbReference>
<dbReference type="PATRIC" id="fig|1789004.3.peg.1017"/>
<keyword evidence="6 12" id="KW-0547">Nucleotide-binding</keyword>
<gene>
    <name evidence="12 17" type="primary">purL</name>
    <name evidence="17" type="ORF">FEMY_10020</name>
</gene>
<dbReference type="Gene3D" id="3.30.1330.10">
    <property type="entry name" value="PurM-like, N-terminal domain"/>
    <property type="match status" value="2"/>
</dbReference>
<evidence type="ECO:0000313" key="18">
    <source>
        <dbReference type="Proteomes" id="UP000075653"/>
    </source>
</evidence>
<dbReference type="Pfam" id="PF02769">
    <property type="entry name" value="AIRS_C"/>
    <property type="match status" value="2"/>
</dbReference>
<dbReference type="PANTHER" id="PTHR10099">
    <property type="entry name" value="PHOSPHORIBOSYLFORMYLGLYCINAMIDINE SYNTHASE"/>
    <property type="match status" value="1"/>
</dbReference>
<evidence type="ECO:0000256" key="4">
    <source>
        <dbReference type="ARBA" id="ARBA00022598"/>
    </source>
</evidence>
<dbReference type="RefSeq" id="WP_031597781.1">
    <property type="nucleotide sequence ID" value="NZ_JPOQ01000074.1"/>
</dbReference>
<dbReference type="Gene3D" id="1.10.8.750">
    <property type="entry name" value="Phosphoribosylformylglycinamidine synthase, linker domain"/>
    <property type="match status" value="1"/>
</dbReference>
<keyword evidence="8 12" id="KW-0067">ATP-binding</keyword>
<feature type="binding site" evidence="12">
    <location>
        <position position="730"/>
    </location>
    <ligand>
        <name>Mg(2+)</name>
        <dbReference type="ChEBI" id="CHEBI:18420"/>
    </ligand>
</feature>
<feature type="active site" description="Nucleophile" evidence="12">
    <location>
        <position position="1142"/>
    </location>
</feature>
<dbReference type="GO" id="GO:0004642">
    <property type="term" value="F:phosphoribosylformylglycinamidine synthase activity"/>
    <property type="evidence" value="ECO:0007669"/>
    <property type="project" value="UniProtKB-UniRule"/>
</dbReference>
<comment type="catalytic activity">
    <reaction evidence="11 12">
        <text>N(2)-formyl-N(1)-(5-phospho-beta-D-ribosyl)glycinamide + L-glutamine + ATP + H2O = 2-formamido-N(1)-(5-O-phospho-beta-D-ribosyl)acetamidine + L-glutamate + ADP + phosphate + H(+)</text>
        <dbReference type="Rhea" id="RHEA:17129"/>
        <dbReference type="ChEBI" id="CHEBI:15377"/>
        <dbReference type="ChEBI" id="CHEBI:15378"/>
        <dbReference type="ChEBI" id="CHEBI:29985"/>
        <dbReference type="ChEBI" id="CHEBI:30616"/>
        <dbReference type="ChEBI" id="CHEBI:43474"/>
        <dbReference type="ChEBI" id="CHEBI:58359"/>
        <dbReference type="ChEBI" id="CHEBI:147286"/>
        <dbReference type="ChEBI" id="CHEBI:147287"/>
        <dbReference type="ChEBI" id="CHEBI:456216"/>
        <dbReference type="EC" id="6.3.5.3"/>
    </reaction>
</comment>
<evidence type="ECO:0000256" key="6">
    <source>
        <dbReference type="ARBA" id="ARBA00022741"/>
    </source>
</evidence>
<dbReference type="NCBIfam" id="TIGR01735">
    <property type="entry name" value="FGAM_synt"/>
    <property type="match status" value="1"/>
</dbReference>
<dbReference type="GO" id="GO:0005524">
    <property type="term" value="F:ATP binding"/>
    <property type="evidence" value="ECO:0007669"/>
    <property type="project" value="UniProtKB-UniRule"/>
</dbReference>
<evidence type="ECO:0000256" key="1">
    <source>
        <dbReference type="ARBA" id="ARBA00004920"/>
    </source>
</evidence>
<dbReference type="InterPro" id="IPR010918">
    <property type="entry name" value="PurM-like_C_dom"/>
</dbReference>
<evidence type="ECO:0000256" key="3">
    <source>
        <dbReference type="ARBA" id="ARBA00022490"/>
    </source>
</evidence>
<comment type="caution">
    <text evidence="17">The sequence shown here is derived from an EMBL/GenBank/DDBJ whole genome shotgun (WGS) entry which is preliminary data.</text>
</comment>
<dbReference type="Pfam" id="PF22689">
    <property type="entry name" value="FGAR-AT_PurM_N-like"/>
    <property type="match status" value="1"/>
</dbReference>
<feature type="binding site" evidence="12">
    <location>
        <position position="891"/>
    </location>
    <ligand>
        <name>Mg(2+)</name>
        <dbReference type="ChEBI" id="CHEBI:18420"/>
    </ligand>
</feature>
<dbReference type="EMBL" id="LRRD01000013">
    <property type="protein sequence ID" value="KXW58603.1"/>
    <property type="molecule type" value="Genomic_DNA"/>
</dbReference>
<comment type="caution">
    <text evidence="12">Lacks conserved residue(s) required for the propagation of feature annotation.</text>
</comment>
<dbReference type="GO" id="GO:0006189">
    <property type="term" value="P:'de novo' IMP biosynthetic process"/>
    <property type="evidence" value="ECO:0007669"/>
    <property type="project" value="UniProtKB-UniRule"/>
</dbReference>
<dbReference type="OrthoDB" id="9804441at2"/>
<dbReference type="STRING" id="1789004.FEMY_10020"/>
<keyword evidence="5 12" id="KW-0479">Metal-binding</keyword>
<comment type="subunit">
    <text evidence="12">Monomer.</text>
</comment>
<dbReference type="InterPro" id="IPR041609">
    <property type="entry name" value="PurL_linker"/>
</dbReference>
<feature type="domain" description="Phosphoribosylformylglycinamidine synthase N-terminal" evidence="15">
    <location>
        <begin position="40"/>
        <end position="159"/>
    </location>
</feature>
<dbReference type="InterPro" id="IPR010073">
    <property type="entry name" value="PurL_large"/>
</dbReference>
<evidence type="ECO:0000256" key="2">
    <source>
        <dbReference type="ARBA" id="ARBA00008608"/>
    </source>
</evidence>
<dbReference type="HAMAP" id="MF_00419">
    <property type="entry name" value="PurL_1"/>
    <property type="match status" value="1"/>
</dbReference>
<keyword evidence="3 12" id="KW-0963">Cytoplasm</keyword>
<dbReference type="Proteomes" id="UP000075653">
    <property type="component" value="Unassembled WGS sequence"/>
</dbReference>
<evidence type="ECO:0000256" key="11">
    <source>
        <dbReference type="ARBA" id="ARBA00052585"/>
    </source>
</evidence>
<reference evidence="17 18" key="1">
    <citation type="submission" date="2016-01" db="EMBL/GenBank/DDBJ databases">
        <title>Genome sequence of the acidophilic iron oxidising Ferrovum strain Z-31.</title>
        <authorList>
            <person name="Poehlein A."/>
            <person name="Ullrich S.R."/>
            <person name="Schloemann M."/>
            <person name="Muehling M."/>
            <person name="Daniel R."/>
        </authorList>
    </citation>
    <scope>NUCLEOTIDE SEQUENCE [LARGE SCALE GENOMIC DNA]</scope>
    <source>
        <strain evidence="17 18">Z-31</strain>
    </source>
</reference>
<proteinExistence type="inferred from homology"/>
<feature type="binding site" evidence="12">
    <location>
        <begin position="316"/>
        <end position="327"/>
    </location>
    <ligand>
        <name>ATP</name>
        <dbReference type="ChEBI" id="CHEBI:30616"/>
    </ligand>
</feature>
<dbReference type="SMART" id="SM01211">
    <property type="entry name" value="GATase_5"/>
    <property type="match status" value="1"/>
</dbReference>
<evidence type="ECO:0000256" key="8">
    <source>
        <dbReference type="ARBA" id="ARBA00022840"/>
    </source>
</evidence>
<feature type="domain" description="Phosphoribosylformylglycinamidine synthase linker" evidence="14">
    <location>
        <begin position="180"/>
        <end position="229"/>
    </location>
</feature>
<name>A0A149VZE6_9PROT</name>
<dbReference type="SUPFAM" id="SSF109736">
    <property type="entry name" value="FGAM synthase PurL, linker domain"/>
    <property type="match status" value="1"/>
</dbReference>
<dbReference type="CDD" id="cd01740">
    <property type="entry name" value="GATase1_FGAR_AT"/>
    <property type="match status" value="1"/>
</dbReference>
<sequence length="1300" mass="141784">MTSSLVTLPGPRALSKFRVTRELARFQAQQIPVIHLDANFFHCAEVAGAWNEEKHRRLKDLLTYGSRENEDTSGPHHEPELKLWVVPRLGTLSPWSSKATEIAQRCGLSEINRIERGILIQVWARRALTTGEQDGVRIQLHDSMTESVLGDMSEIKRLFELQAPQPLISIPLQGQGRGALEAANGDYGLALAEDEIDYLLKLYQTAGRDPTDAELLMFAQANSEHCRHKIFNASWVIDGEPQTESLFSMIRATHAAHPAGTVVAYADNAAILQGGESERFYPEPDSGIYHFHSQLTHPLIKVETHNHPTAIAPFPGAATGSGGEIRDEAATGRGAKPKAGLSGFAVSNLHLPNFAQPWESGTDSKPARMASALSIMIEGPLGSAAFNNEFGRPQLAGFFRTFDAWVQGQRWGYHKPIMLAGGLGAIDDRQAFKRPLDPGCLFIQLGGPGLRIGLGGGAASSVHSGANTEALDFDSVQRANPEMQRRAQEVIDRCWQMEEHNPILAIHDVGAGGLSNAFPELAHDGGVGAHFDLRRIPSLEPGMSPREIWSNEAQERFVLAIDPLRLEEFSALCARESCPFAVVGKGTREKLLQVEDPLLGQIPVHMELEALLGKPPRMVRSVVHESRLLTELELPPVAENFLEALTRVLHLPAVADKTFLVTIGDRTVGGLCARDPCVGPWQVPVADVAVTAADFVNTRGEAFALGERSPLALLSGPASGRMAVGEALTNLAAAQVSLEQVRLSANWMAAAGAPGEDALLFDTVRATRDLCIALGVSIPVGKDSLSMRTRWQDDQGSVQQVTSPLSLVVTAFARCADIRTTWTPELNSDAEPTELWLIDLGRQRLGGSALAQVYGQVGHQAPDLEDPALLKGFFESLQALRQADIILSYHDRSDGGVVVTLLEMLFASRRGMTLDLGAGVPSEQGWAFCFNEELGAVVQVRQVHRALFKETLARHGLGEAAYLLGVPDEGGRFRIQWRHQVWLDEAVSDLHRRWAETSFRIQQLRDHPDCAAEAHARIGQEAGLSSALTYGTDQDIALPYLLKGARPRVAILREQGVNGQVEMAMAFDRAGFEAVDVPMNDLRSGRQDLQSFAGFAACGGFSFGDVLGAGGGWAKSILFDEAMRARFETFFQRSDTFALGVCNGCQMMSVLSPLIPGASHWPRFERNRSEQFEARLIMVEVLDTPSLFLKGMAGSRIPVPVAHGEGRAEFHGEAQRIAARPWVTLRYVEGDGQLAKTYPANPNGSPEGIAGLTTPDGRFTICMPHPERLVRSVQGSWKAPEWGQDGPWMRMFRNARAFLG</sequence>
<dbReference type="PROSITE" id="PS51273">
    <property type="entry name" value="GATASE_TYPE_1"/>
    <property type="match status" value="1"/>
</dbReference>
<feature type="binding site" evidence="12">
    <location>
        <position position="726"/>
    </location>
    <ligand>
        <name>Mg(2+)</name>
        <dbReference type="ChEBI" id="CHEBI:18420"/>
    </ligand>
</feature>
<feature type="binding site" evidence="12">
    <location>
        <position position="686"/>
    </location>
    <ligand>
        <name>ATP</name>
        <dbReference type="ChEBI" id="CHEBI:30616"/>
    </ligand>
</feature>
<dbReference type="CDD" id="cd02203">
    <property type="entry name" value="PurL_repeat1"/>
    <property type="match status" value="1"/>
</dbReference>
<evidence type="ECO:0000259" key="13">
    <source>
        <dbReference type="Pfam" id="PF02769"/>
    </source>
</evidence>
<dbReference type="Pfam" id="PF18072">
    <property type="entry name" value="FGAR-AT_linker"/>
    <property type="match status" value="1"/>
</dbReference>
<dbReference type="SUPFAM" id="SSF82697">
    <property type="entry name" value="PurS-like"/>
    <property type="match status" value="1"/>
</dbReference>
<evidence type="ECO:0000259" key="14">
    <source>
        <dbReference type="Pfam" id="PF18072"/>
    </source>
</evidence>
<dbReference type="InterPro" id="IPR029062">
    <property type="entry name" value="Class_I_gatase-like"/>
</dbReference>
<comment type="pathway">
    <text evidence="1 12">Purine metabolism; IMP biosynthesis via de novo pathway; 5-amino-1-(5-phospho-D-ribosyl)imidazole from N(2)-formyl-N(1)-(5-phospho-D-ribosyl)glycinamide: step 1/2.</text>
</comment>
<feature type="domain" description="PurM-like C-terminal" evidence="13">
    <location>
        <begin position="838"/>
        <end position="977"/>
    </location>
</feature>
<dbReference type="Gene3D" id="3.40.50.880">
    <property type="match status" value="1"/>
</dbReference>
<dbReference type="Pfam" id="PF18076">
    <property type="entry name" value="FGAR-AT_N"/>
    <property type="match status" value="1"/>
</dbReference>
<dbReference type="SUPFAM" id="SSF56042">
    <property type="entry name" value="PurM C-terminal domain-like"/>
    <property type="match status" value="2"/>
</dbReference>
<accession>A0A149VZE6</accession>
<organism evidence="17 18">
    <name type="scientific">Ferrovum myxofaciens</name>
    <dbReference type="NCBI Taxonomy" id="416213"/>
    <lineage>
        <taxon>Bacteria</taxon>
        <taxon>Pseudomonadati</taxon>
        <taxon>Pseudomonadota</taxon>
        <taxon>Betaproteobacteria</taxon>
        <taxon>Ferrovales</taxon>
        <taxon>Ferrovaceae</taxon>
        <taxon>Ferrovum</taxon>
    </lineage>
</organism>
<dbReference type="InterPro" id="IPR055181">
    <property type="entry name" value="FGAR-AT_PurM_N-like"/>
</dbReference>
<feature type="domain" description="PurM-like C-terminal" evidence="13">
    <location>
        <begin position="438"/>
        <end position="592"/>
    </location>
</feature>
<dbReference type="InterPro" id="IPR036921">
    <property type="entry name" value="PurM-like_N_sf"/>
</dbReference>
<dbReference type="SUPFAM" id="SSF52317">
    <property type="entry name" value="Class I glutamine amidotransferase-like"/>
    <property type="match status" value="1"/>
</dbReference>
<dbReference type="GO" id="GO:0046872">
    <property type="term" value="F:metal ion binding"/>
    <property type="evidence" value="ECO:0007669"/>
    <property type="project" value="UniProtKB-KW"/>
</dbReference>
<dbReference type="CDD" id="cd02204">
    <property type="entry name" value="PurL_repeat2"/>
    <property type="match status" value="1"/>
</dbReference>
<dbReference type="FunFam" id="3.40.50.880:FF:000008">
    <property type="entry name" value="Phosphoribosylformylglycinamidine synthase"/>
    <property type="match status" value="1"/>
</dbReference>
<evidence type="ECO:0000256" key="12">
    <source>
        <dbReference type="HAMAP-Rule" id="MF_00419"/>
    </source>
</evidence>
<evidence type="ECO:0000259" key="16">
    <source>
        <dbReference type="Pfam" id="PF22689"/>
    </source>
</evidence>
<feature type="active site" evidence="12">
    <location>
        <position position="1267"/>
    </location>
</feature>
<comment type="similarity">
    <text evidence="2 12">In the N-terminal section; belongs to the FGAMS family.</text>
</comment>
<evidence type="ECO:0000256" key="7">
    <source>
        <dbReference type="ARBA" id="ARBA00022755"/>
    </source>
</evidence>
<dbReference type="InterPro" id="IPR040707">
    <property type="entry name" value="FGAR-AT_N"/>
</dbReference>
<dbReference type="SUPFAM" id="SSF55326">
    <property type="entry name" value="PurM N-terminal domain-like"/>
    <property type="match status" value="2"/>
</dbReference>
<evidence type="ECO:0000259" key="15">
    <source>
        <dbReference type="Pfam" id="PF18076"/>
    </source>
</evidence>
<evidence type="ECO:0000256" key="9">
    <source>
        <dbReference type="ARBA" id="ARBA00022842"/>
    </source>
</evidence>
<dbReference type="FunFam" id="3.30.1330.10:FF:000005">
    <property type="entry name" value="Phosphoribosylformylglycinamidine synthase"/>
    <property type="match status" value="1"/>
</dbReference>
<dbReference type="PANTHER" id="PTHR10099:SF1">
    <property type="entry name" value="PHOSPHORIBOSYLFORMYLGLYCINAMIDINE SYNTHASE"/>
    <property type="match status" value="1"/>
</dbReference>
<comment type="subcellular location">
    <subcellularLocation>
        <location evidence="12">Cytoplasm</location>
    </subcellularLocation>
</comment>
<dbReference type="FunFam" id="1.10.8.750:FF:000002">
    <property type="entry name" value="Phosphoribosylformylglycinamidine synthase"/>
    <property type="match status" value="1"/>
</dbReference>
<feature type="domain" description="FGAR-AT PurM N-terminal-like" evidence="16">
    <location>
        <begin position="656"/>
        <end position="814"/>
    </location>
</feature>
<keyword evidence="4 12" id="KW-0436">Ligase</keyword>
<keyword evidence="7 12" id="KW-0658">Purine biosynthesis</keyword>
<dbReference type="NCBIfam" id="NF003672">
    <property type="entry name" value="PRK05297.1"/>
    <property type="match status" value="1"/>
</dbReference>
<keyword evidence="9 12" id="KW-0460">Magnesium</keyword>
<feature type="active site" evidence="12">
    <location>
        <position position="1265"/>
    </location>
</feature>
<dbReference type="FunFam" id="3.90.650.10:FF:000024">
    <property type="entry name" value="Phosphoribosylformylglycinamidine synthase"/>
    <property type="match status" value="1"/>
</dbReference>
<dbReference type="InterPro" id="IPR036676">
    <property type="entry name" value="PurM-like_C_sf"/>
</dbReference>
<dbReference type="InterPro" id="IPR036604">
    <property type="entry name" value="PurS-like_sf"/>
</dbReference>
<dbReference type="EC" id="6.3.5.3" evidence="12"/>
<keyword evidence="18" id="KW-1185">Reference proteome</keyword>
<evidence type="ECO:0000256" key="5">
    <source>
        <dbReference type="ARBA" id="ARBA00022723"/>
    </source>
</evidence>